<dbReference type="Pfam" id="PF05939">
    <property type="entry name" value="Phage_min_tail"/>
    <property type="match status" value="1"/>
</dbReference>
<dbReference type="AlphaFoldDB" id="A0A2V4DQ29"/>
<evidence type="ECO:0000313" key="1">
    <source>
        <dbReference type="EMBL" id="PXY92038.1"/>
    </source>
</evidence>
<keyword evidence="2" id="KW-1185">Reference proteome</keyword>
<gene>
    <name evidence="1" type="ORF">DKK78_06960</name>
</gene>
<organism evidence="1 2">
    <name type="scientific">Gilliamella apis</name>
    <dbReference type="NCBI Taxonomy" id="1970738"/>
    <lineage>
        <taxon>Bacteria</taxon>
        <taxon>Pseudomonadati</taxon>
        <taxon>Pseudomonadota</taxon>
        <taxon>Gammaproteobacteria</taxon>
        <taxon>Orbales</taxon>
        <taxon>Orbaceae</taxon>
        <taxon>Gilliamella</taxon>
    </lineage>
</organism>
<evidence type="ECO:0000313" key="2">
    <source>
        <dbReference type="Proteomes" id="UP000247673"/>
    </source>
</evidence>
<dbReference type="Proteomes" id="UP000247673">
    <property type="component" value="Unassembled WGS sequence"/>
</dbReference>
<dbReference type="InterPro" id="IPR010265">
    <property type="entry name" value="Phage_lambda_TipM"/>
</dbReference>
<proteinExistence type="predicted"/>
<comment type="caution">
    <text evidence="1">The sequence shown here is derived from an EMBL/GenBank/DDBJ whole genome shotgun (WGS) entry which is preliminary data.</text>
</comment>
<reference evidence="1 2" key="1">
    <citation type="submission" date="2018-05" db="EMBL/GenBank/DDBJ databases">
        <title>Reference genomes for bee gut microbiota database.</title>
        <authorList>
            <person name="Ellegaard K.M."/>
        </authorList>
    </citation>
    <scope>NUCLEOTIDE SEQUENCE [LARGE SCALE GENOMIC DNA]</scope>
    <source>
        <strain evidence="1 2">ESL0172</strain>
    </source>
</reference>
<sequence>MEIDKFEWRTMGHPKGSDSSNINEISFGDGYKQLFANGINNNSESWELTYTGNLEEVAKVRAFLNSHIIESFLWTNPYGEEKFYRVVNNSITSEFLSKNVISLSFQFVQSFSSTVSILM</sequence>
<dbReference type="EMBL" id="QGLO01000004">
    <property type="protein sequence ID" value="PXY92038.1"/>
    <property type="molecule type" value="Genomic_DNA"/>
</dbReference>
<name>A0A2V4DQ29_9GAMM</name>
<protein>
    <submittedName>
        <fullName evidence="1">Phage tail protein</fullName>
    </submittedName>
</protein>
<accession>A0A2V4DQ29</accession>
<dbReference type="RefSeq" id="WP_086364675.1">
    <property type="nucleotide sequence ID" value="NZ_CP132381.1"/>
</dbReference>
<dbReference type="OrthoDB" id="8607203at2"/>